<name>A0AA39NNZ8_ARMTA</name>
<protein>
    <submittedName>
        <fullName evidence="2">Uncharacterized protein</fullName>
    </submittedName>
</protein>
<evidence type="ECO:0000256" key="1">
    <source>
        <dbReference type="SAM" id="Phobius"/>
    </source>
</evidence>
<evidence type="ECO:0000313" key="3">
    <source>
        <dbReference type="Proteomes" id="UP001175211"/>
    </source>
</evidence>
<dbReference type="AlphaFoldDB" id="A0AA39NNZ8"/>
<reference evidence="2" key="1">
    <citation type="submission" date="2023-06" db="EMBL/GenBank/DDBJ databases">
        <authorList>
            <consortium name="Lawrence Berkeley National Laboratory"/>
            <person name="Ahrendt S."/>
            <person name="Sahu N."/>
            <person name="Indic B."/>
            <person name="Wong-Bajracharya J."/>
            <person name="Merenyi Z."/>
            <person name="Ke H.-M."/>
            <person name="Monk M."/>
            <person name="Kocsube S."/>
            <person name="Drula E."/>
            <person name="Lipzen A."/>
            <person name="Balint B."/>
            <person name="Henrissat B."/>
            <person name="Andreopoulos B."/>
            <person name="Martin F.M."/>
            <person name="Harder C.B."/>
            <person name="Rigling D."/>
            <person name="Ford K.L."/>
            <person name="Foster G.D."/>
            <person name="Pangilinan J."/>
            <person name="Papanicolaou A."/>
            <person name="Barry K."/>
            <person name="LaButti K."/>
            <person name="Viragh M."/>
            <person name="Koriabine M."/>
            <person name="Yan M."/>
            <person name="Riley R."/>
            <person name="Champramary S."/>
            <person name="Plett K.L."/>
            <person name="Tsai I.J."/>
            <person name="Slot J."/>
            <person name="Sipos G."/>
            <person name="Plett J."/>
            <person name="Nagy L.G."/>
            <person name="Grigoriev I.V."/>
        </authorList>
    </citation>
    <scope>NUCLEOTIDE SEQUENCE</scope>
    <source>
        <strain evidence="2">CCBAS 213</strain>
    </source>
</reference>
<sequence length="129" mass="14175">MTGIIAGLVQLFFAWRILVLTTNVCLCGIVVLLALLGTAGGIATAAECGIISQFVQFQRFQDAVTIWLASECSCDLVITFFLVRHLFRRQKTGFKRSDDVVDRIIRSEHILSMALILSGNSIQSPSKQA</sequence>
<feature type="transmembrane region" description="Helical" evidence="1">
    <location>
        <begin position="12"/>
        <end position="36"/>
    </location>
</feature>
<keyword evidence="1" id="KW-0812">Transmembrane</keyword>
<proteinExistence type="predicted"/>
<dbReference type="Proteomes" id="UP001175211">
    <property type="component" value="Unassembled WGS sequence"/>
</dbReference>
<keyword evidence="1" id="KW-1133">Transmembrane helix</keyword>
<feature type="transmembrane region" description="Helical" evidence="1">
    <location>
        <begin position="64"/>
        <end position="87"/>
    </location>
</feature>
<dbReference type="PANTHER" id="PTHR40465">
    <property type="entry name" value="CHROMOSOME 1, WHOLE GENOME SHOTGUN SEQUENCE"/>
    <property type="match status" value="1"/>
</dbReference>
<dbReference type="EMBL" id="JAUEPS010000001">
    <property type="protein sequence ID" value="KAK0469177.1"/>
    <property type="molecule type" value="Genomic_DNA"/>
</dbReference>
<keyword evidence="3" id="KW-1185">Reference proteome</keyword>
<evidence type="ECO:0000313" key="2">
    <source>
        <dbReference type="EMBL" id="KAK0469177.1"/>
    </source>
</evidence>
<dbReference type="PANTHER" id="PTHR40465:SF1">
    <property type="entry name" value="DUF6534 DOMAIN-CONTAINING PROTEIN"/>
    <property type="match status" value="1"/>
</dbReference>
<keyword evidence="1" id="KW-0472">Membrane</keyword>
<gene>
    <name evidence="2" type="ORF">EV420DRAFT_1492868</name>
</gene>
<organism evidence="2 3">
    <name type="scientific">Armillaria tabescens</name>
    <name type="common">Ringless honey mushroom</name>
    <name type="synonym">Agaricus tabescens</name>
    <dbReference type="NCBI Taxonomy" id="1929756"/>
    <lineage>
        <taxon>Eukaryota</taxon>
        <taxon>Fungi</taxon>
        <taxon>Dikarya</taxon>
        <taxon>Basidiomycota</taxon>
        <taxon>Agaricomycotina</taxon>
        <taxon>Agaricomycetes</taxon>
        <taxon>Agaricomycetidae</taxon>
        <taxon>Agaricales</taxon>
        <taxon>Marasmiineae</taxon>
        <taxon>Physalacriaceae</taxon>
        <taxon>Desarmillaria</taxon>
    </lineage>
</organism>
<dbReference type="RefSeq" id="XP_060338970.1">
    <property type="nucleotide sequence ID" value="XM_060470756.1"/>
</dbReference>
<comment type="caution">
    <text evidence="2">The sequence shown here is derived from an EMBL/GenBank/DDBJ whole genome shotgun (WGS) entry which is preliminary data.</text>
</comment>
<accession>A0AA39NNZ8</accession>
<dbReference type="GeneID" id="85354304"/>